<dbReference type="PANTHER" id="PTHR11933">
    <property type="entry name" value="TRNA 5-METHYLAMINOMETHYL-2-THIOURIDYLATE -METHYLTRANSFERASE"/>
    <property type="match status" value="1"/>
</dbReference>
<dbReference type="GO" id="GO:0002143">
    <property type="term" value="P:tRNA wobble position uridine thiolation"/>
    <property type="evidence" value="ECO:0007669"/>
    <property type="project" value="TreeGrafter"/>
</dbReference>
<keyword evidence="10 15" id="KW-0067">ATP-binding</keyword>
<comment type="catalytic activity">
    <reaction evidence="13 15">
        <text>S-sulfanyl-L-cysteinyl-[protein] + uridine(34) in tRNA + AH2 + ATP = 2-thiouridine(34) in tRNA + L-cysteinyl-[protein] + A + AMP + diphosphate + H(+)</text>
        <dbReference type="Rhea" id="RHEA:47032"/>
        <dbReference type="Rhea" id="RHEA-COMP:10131"/>
        <dbReference type="Rhea" id="RHEA-COMP:11726"/>
        <dbReference type="Rhea" id="RHEA-COMP:11727"/>
        <dbReference type="Rhea" id="RHEA-COMP:11728"/>
        <dbReference type="ChEBI" id="CHEBI:13193"/>
        <dbReference type="ChEBI" id="CHEBI:15378"/>
        <dbReference type="ChEBI" id="CHEBI:17499"/>
        <dbReference type="ChEBI" id="CHEBI:29950"/>
        <dbReference type="ChEBI" id="CHEBI:30616"/>
        <dbReference type="ChEBI" id="CHEBI:33019"/>
        <dbReference type="ChEBI" id="CHEBI:61963"/>
        <dbReference type="ChEBI" id="CHEBI:65315"/>
        <dbReference type="ChEBI" id="CHEBI:87170"/>
        <dbReference type="ChEBI" id="CHEBI:456215"/>
        <dbReference type="EC" id="2.8.1.13"/>
    </reaction>
</comment>
<name>A0A9D1DAF9_9FIRM</name>
<dbReference type="SUPFAM" id="SSF52402">
    <property type="entry name" value="Adenine nucleotide alpha hydrolases-like"/>
    <property type="match status" value="1"/>
</dbReference>
<dbReference type="HAMAP" id="MF_00144">
    <property type="entry name" value="tRNA_thiouridyl_MnmA"/>
    <property type="match status" value="1"/>
</dbReference>
<dbReference type="Gene3D" id="2.40.30.10">
    <property type="entry name" value="Translation factors"/>
    <property type="match status" value="1"/>
</dbReference>
<comment type="subcellular location">
    <subcellularLocation>
        <location evidence="1 15">Cytoplasm</location>
    </subcellularLocation>
</comment>
<keyword evidence="6 15" id="KW-0820">tRNA-binding</keyword>
<evidence type="ECO:0000256" key="8">
    <source>
        <dbReference type="ARBA" id="ARBA00022694"/>
    </source>
</evidence>
<feature type="domain" description="tRNA-specific 2-thiouridylase MnmA-like C-terminal" evidence="16">
    <location>
        <begin position="281"/>
        <end position="354"/>
    </location>
</feature>
<organism evidence="18 19">
    <name type="scientific">Candidatus Coproplasma stercoripullorum</name>
    <dbReference type="NCBI Taxonomy" id="2840751"/>
    <lineage>
        <taxon>Bacteria</taxon>
        <taxon>Bacillati</taxon>
        <taxon>Bacillota</taxon>
        <taxon>Clostridia</taxon>
        <taxon>Eubacteriales</taxon>
        <taxon>Candidatus Coproplasma</taxon>
    </lineage>
</organism>
<dbReference type="CDD" id="cd01998">
    <property type="entry name" value="MnmA_TRMU-like"/>
    <property type="match status" value="1"/>
</dbReference>
<feature type="region of interest" description="Interaction with tRNA" evidence="15">
    <location>
        <begin position="306"/>
        <end position="307"/>
    </location>
</feature>
<feature type="binding site" evidence="15">
    <location>
        <position position="35"/>
    </location>
    <ligand>
        <name>ATP</name>
        <dbReference type="ChEBI" id="CHEBI:30616"/>
    </ligand>
</feature>
<evidence type="ECO:0000256" key="9">
    <source>
        <dbReference type="ARBA" id="ARBA00022741"/>
    </source>
</evidence>
<feature type="domain" description="tRNA-specific 2-thiouridylase MnmA-like central" evidence="17">
    <location>
        <begin position="205"/>
        <end position="271"/>
    </location>
</feature>
<dbReference type="InterPro" id="IPR023382">
    <property type="entry name" value="MnmA-like_central_sf"/>
</dbReference>
<dbReference type="EMBL" id="DVHB01000039">
    <property type="protein sequence ID" value="HIR39122.1"/>
    <property type="molecule type" value="Genomic_DNA"/>
</dbReference>
<dbReference type="Gene3D" id="2.30.30.280">
    <property type="entry name" value="Adenine nucleotide alpha hydrolases-like domains"/>
    <property type="match status" value="1"/>
</dbReference>
<sequence length="359" mass="40691">MKKKTAVVGLSGGVDSSVAAILLKEQGYNVIGLFMLNWEEEGENGACTAEEDFADVKRVCAALDVPYYSVNFAKEYYGRVFEYFLREYKSGRTPNPDVLCNREIKFGPFREYAEHLGADIIATGHYCGIAHEGGRNYLLKAKDRGKDQTYFLNQVREEQLNKVEFPLANLTKAEVREIAQKNGLANAKKKDSTGICFIGERNFRAFLKNYLPAQPGEIRTLEGEHVGEHEGLMYYTLGQRKGLGLGGMHGEDGRWFVVKKDLEHNVLYVSHGDESPLYSAACTAEECNYIGFEPPAGEFECTAKFRYRQPEQRVRVKFEDDRMHIEFAEKQRAVTEGQYAVLYDERRCLGGGVITKVRY</sequence>
<evidence type="ECO:0000313" key="19">
    <source>
        <dbReference type="Proteomes" id="UP000824179"/>
    </source>
</evidence>
<dbReference type="InterPro" id="IPR004506">
    <property type="entry name" value="MnmA-like"/>
</dbReference>
<proteinExistence type="inferred from homology"/>
<protein>
    <recommendedName>
        <fullName evidence="4 15">tRNA-specific 2-thiouridylase MnmA</fullName>
        <ecNumber evidence="3 15">2.8.1.13</ecNumber>
    </recommendedName>
</protein>
<dbReference type="FunFam" id="2.30.30.280:FF:000001">
    <property type="entry name" value="tRNA-specific 2-thiouridylase MnmA"/>
    <property type="match status" value="1"/>
</dbReference>
<dbReference type="FunFam" id="3.40.50.620:FF:000004">
    <property type="entry name" value="tRNA-specific 2-thiouridylase MnmA"/>
    <property type="match status" value="1"/>
</dbReference>
<evidence type="ECO:0000256" key="2">
    <source>
        <dbReference type="ARBA" id="ARBA00006191"/>
    </source>
</evidence>
<comment type="caution">
    <text evidence="15">Lacks conserved residue(s) required for the propagation of feature annotation.</text>
</comment>
<evidence type="ECO:0000256" key="14">
    <source>
        <dbReference type="ARBA" id="ARBA00056575"/>
    </source>
</evidence>
<dbReference type="InterPro" id="IPR046885">
    <property type="entry name" value="MnmA-like_C"/>
</dbReference>
<evidence type="ECO:0000256" key="10">
    <source>
        <dbReference type="ARBA" id="ARBA00022840"/>
    </source>
</evidence>
<comment type="function">
    <text evidence="14 15">Catalyzes the 2-thiolation of uridine at the wobble position (U34) of tRNA, leading to the formation of s(2)U34.</text>
</comment>
<keyword evidence="8 15" id="KW-0819">tRNA processing</keyword>
<dbReference type="NCBIfam" id="NF001138">
    <property type="entry name" value="PRK00143.1"/>
    <property type="match status" value="1"/>
</dbReference>
<feature type="binding site" evidence="15">
    <location>
        <position position="124"/>
    </location>
    <ligand>
        <name>ATP</name>
        <dbReference type="ChEBI" id="CHEBI:30616"/>
    </ligand>
</feature>
<evidence type="ECO:0000256" key="11">
    <source>
        <dbReference type="ARBA" id="ARBA00022884"/>
    </source>
</evidence>
<dbReference type="Gene3D" id="3.40.50.620">
    <property type="entry name" value="HUPs"/>
    <property type="match status" value="1"/>
</dbReference>
<feature type="region of interest" description="Interaction with target base in tRNA" evidence="15">
    <location>
        <begin position="95"/>
        <end position="97"/>
    </location>
</feature>
<keyword evidence="11 15" id="KW-0694">RNA-binding</keyword>
<comment type="similarity">
    <text evidence="2 15">Belongs to the MnmA/TRMU family.</text>
</comment>
<dbReference type="GO" id="GO:0000049">
    <property type="term" value="F:tRNA binding"/>
    <property type="evidence" value="ECO:0007669"/>
    <property type="project" value="UniProtKB-KW"/>
</dbReference>
<dbReference type="GO" id="GO:0005737">
    <property type="term" value="C:cytoplasm"/>
    <property type="evidence" value="ECO:0007669"/>
    <property type="project" value="UniProtKB-SubCell"/>
</dbReference>
<evidence type="ECO:0000256" key="1">
    <source>
        <dbReference type="ARBA" id="ARBA00004496"/>
    </source>
</evidence>
<dbReference type="Proteomes" id="UP000824179">
    <property type="component" value="Unassembled WGS sequence"/>
</dbReference>
<dbReference type="InterPro" id="IPR046884">
    <property type="entry name" value="MnmA-like_central"/>
</dbReference>
<evidence type="ECO:0000259" key="17">
    <source>
        <dbReference type="Pfam" id="PF20259"/>
    </source>
</evidence>
<dbReference type="Pfam" id="PF03054">
    <property type="entry name" value="tRNA_Me_trans"/>
    <property type="match status" value="1"/>
</dbReference>
<keyword evidence="12" id="KW-1015">Disulfide bond</keyword>
<feature type="site" description="Interaction with tRNA" evidence="15">
    <location>
        <position position="125"/>
    </location>
</feature>
<evidence type="ECO:0000313" key="18">
    <source>
        <dbReference type="EMBL" id="HIR39122.1"/>
    </source>
</evidence>
<dbReference type="NCBIfam" id="TIGR00420">
    <property type="entry name" value="trmU"/>
    <property type="match status" value="1"/>
</dbReference>
<feature type="active site" description="Nucleophile" evidence="15">
    <location>
        <position position="100"/>
    </location>
</feature>
<dbReference type="AlphaFoldDB" id="A0A9D1DAF9"/>
<evidence type="ECO:0000256" key="12">
    <source>
        <dbReference type="ARBA" id="ARBA00023157"/>
    </source>
</evidence>
<evidence type="ECO:0000256" key="5">
    <source>
        <dbReference type="ARBA" id="ARBA00022490"/>
    </source>
</evidence>
<dbReference type="PANTHER" id="PTHR11933:SF5">
    <property type="entry name" value="MITOCHONDRIAL TRNA-SPECIFIC 2-THIOURIDYLASE 1"/>
    <property type="match status" value="1"/>
</dbReference>
<feature type="site" description="Interaction with tRNA" evidence="15">
    <location>
        <position position="338"/>
    </location>
</feature>
<gene>
    <name evidence="15 18" type="primary">mnmA</name>
    <name evidence="18" type="ORF">IAB90_01950</name>
</gene>
<evidence type="ECO:0000256" key="15">
    <source>
        <dbReference type="HAMAP-Rule" id="MF_00144"/>
    </source>
</evidence>
<evidence type="ECO:0000256" key="13">
    <source>
        <dbReference type="ARBA" id="ARBA00051542"/>
    </source>
</evidence>
<dbReference type="GO" id="GO:0005524">
    <property type="term" value="F:ATP binding"/>
    <property type="evidence" value="ECO:0007669"/>
    <property type="project" value="UniProtKB-KW"/>
</dbReference>
<dbReference type="Pfam" id="PF20258">
    <property type="entry name" value="tRNA_Me_trans_C"/>
    <property type="match status" value="1"/>
</dbReference>
<reference evidence="18" key="1">
    <citation type="submission" date="2020-10" db="EMBL/GenBank/DDBJ databases">
        <authorList>
            <person name="Gilroy R."/>
        </authorList>
    </citation>
    <scope>NUCLEOTIDE SEQUENCE</scope>
    <source>
        <strain evidence="18">ChiW25-3613</strain>
    </source>
</reference>
<dbReference type="GO" id="GO:0103016">
    <property type="term" value="F:tRNA-uridine 2-sulfurtransferase activity"/>
    <property type="evidence" value="ECO:0007669"/>
    <property type="project" value="UniProtKB-EC"/>
</dbReference>
<keyword evidence="7 15" id="KW-0808">Transferase</keyword>
<keyword evidence="5 15" id="KW-0963">Cytoplasm</keyword>
<evidence type="ECO:0000256" key="3">
    <source>
        <dbReference type="ARBA" id="ARBA00011949"/>
    </source>
</evidence>
<accession>A0A9D1DAF9</accession>
<evidence type="ECO:0000256" key="7">
    <source>
        <dbReference type="ARBA" id="ARBA00022679"/>
    </source>
</evidence>
<comment type="caution">
    <text evidence="18">The sequence shown here is derived from an EMBL/GenBank/DDBJ whole genome shotgun (WGS) entry which is preliminary data.</text>
</comment>
<evidence type="ECO:0000256" key="6">
    <source>
        <dbReference type="ARBA" id="ARBA00022555"/>
    </source>
</evidence>
<dbReference type="FunFam" id="2.40.30.10:FF:000023">
    <property type="entry name" value="tRNA-specific 2-thiouridylase MnmA"/>
    <property type="match status" value="1"/>
</dbReference>
<evidence type="ECO:0000259" key="16">
    <source>
        <dbReference type="Pfam" id="PF20258"/>
    </source>
</evidence>
<dbReference type="InterPro" id="IPR014729">
    <property type="entry name" value="Rossmann-like_a/b/a_fold"/>
</dbReference>
<reference evidence="18" key="2">
    <citation type="journal article" date="2021" name="PeerJ">
        <title>Extensive microbial diversity within the chicken gut microbiome revealed by metagenomics and culture.</title>
        <authorList>
            <person name="Gilroy R."/>
            <person name="Ravi A."/>
            <person name="Getino M."/>
            <person name="Pursley I."/>
            <person name="Horton D.L."/>
            <person name="Alikhan N.F."/>
            <person name="Baker D."/>
            <person name="Gharbi K."/>
            <person name="Hall N."/>
            <person name="Watson M."/>
            <person name="Adriaenssens E.M."/>
            <person name="Foster-Nyarko E."/>
            <person name="Jarju S."/>
            <person name="Secka A."/>
            <person name="Antonio M."/>
            <person name="Oren A."/>
            <person name="Chaudhuri R.R."/>
            <person name="La Ragione R."/>
            <person name="Hildebrand F."/>
            <person name="Pallen M.J."/>
        </authorList>
    </citation>
    <scope>NUCLEOTIDE SEQUENCE</scope>
    <source>
        <strain evidence="18">ChiW25-3613</strain>
    </source>
</reference>
<keyword evidence="9 15" id="KW-0547">Nucleotide-binding</keyword>
<dbReference type="EC" id="2.8.1.13" evidence="3 15"/>
<feature type="active site" description="Cysteine persulfide intermediate" evidence="15">
    <location>
        <position position="196"/>
    </location>
</feature>
<dbReference type="Pfam" id="PF20259">
    <property type="entry name" value="tRNA_Me_trans_M"/>
    <property type="match status" value="1"/>
</dbReference>
<feature type="binding site" evidence="15">
    <location>
        <begin position="9"/>
        <end position="16"/>
    </location>
    <ligand>
        <name>ATP</name>
        <dbReference type="ChEBI" id="CHEBI:30616"/>
    </ligand>
</feature>
<evidence type="ECO:0000256" key="4">
    <source>
        <dbReference type="ARBA" id="ARBA00013805"/>
    </source>
</evidence>
<feature type="region of interest" description="Interaction with tRNA" evidence="15">
    <location>
        <begin position="146"/>
        <end position="148"/>
    </location>
</feature>